<dbReference type="EMBL" id="FUZF01000003">
    <property type="protein sequence ID" value="SKB54821.1"/>
    <property type="molecule type" value="Genomic_DNA"/>
</dbReference>
<evidence type="ECO:0000256" key="5">
    <source>
        <dbReference type="ARBA" id="ARBA00022898"/>
    </source>
</evidence>
<dbReference type="Gene3D" id="3.40.640.10">
    <property type="entry name" value="Type I PLP-dependent aspartate aminotransferase-like (Major domain)"/>
    <property type="match status" value="1"/>
</dbReference>
<dbReference type="EC" id="2.8.1.7" evidence="8"/>
<name>A0A1T5C5Z2_9SPHI</name>
<organism evidence="10 11">
    <name type="scientific">Sphingobacterium nematocida</name>
    <dbReference type="NCBI Taxonomy" id="1513896"/>
    <lineage>
        <taxon>Bacteria</taxon>
        <taxon>Pseudomonadati</taxon>
        <taxon>Bacteroidota</taxon>
        <taxon>Sphingobacteriia</taxon>
        <taxon>Sphingobacteriales</taxon>
        <taxon>Sphingobacteriaceae</taxon>
        <taxon>Sphingobacterium</taxon>
    </lineage>
</organism>
<dbReference type="GO" id="GO:0006534">
    <property type="term" value="P:cysteine metabolic process"/>
    <property type="evidence" value="ECO:0007669"/>
    <property type="project" value="UniProtKB-UniRule"/>
</dbReference>
<comment type="cofactor">
    <cofactor evidence="1 7">
        <name>pyridoxal 5'-phosphate</name>
        <dbReference type="ChEBI" id="CHEBI:597326"/>
    </cofactor>
</comment>
<dbReference type="GO" id="GO:0016829">
    <property type="term" value="F:lyase activity"/>
    <property type="evidence" value="ECO:0007669"/>
    <property type="project" value="UniProtKB-KW"/>
</dbReference>
<dbReference type="STRING" id="1513896.SAMN05660841_01147"/>
<evidence type="ECO:0000256" key="1">
    <source>
        <dbReference type="ARBA" id="ARBA00001933"/>
    </source>
</evidence>
<evidence type="ECO:0000256" key="8">
    <source>
        <dbReference type="RuleBase" id="RU004506"/>
    </source>
</evidence>
<comment type="catalytic activity">
    <reaction evidence="6 8">
        <text>(sulfur carrier)-H + L-cysteine = (sulfur carrier)-SH + L-alanine</text>
        <dbReference type="Rhea" id="RHEA:43892"/>
        <dbReference type="Rhea" id="RHEA-COMP:14737"/>
        <dbReference type="Rhea" id="RHEA-COMP:14739"/>
        <dbReference type="ChEBI" id="CHEBI:29917"/>
        <dbReference type="ChEBI" id="CHEBI:35235"/>
        <dbReference type="ChEBI" id="CHEBI:57972"/>
        <dbReference type="ChEBI" id="CHEBI:64428"/>
        <dbReference type="EC" id="2.8.1.7"/>
    </reaction>
</comment>
<evidence type="ECO:0000256" key="6">
    <source>
        <dbReference type="ARBA" id="ARBA00050776"/>
    </source>
</evidence>
<dbReference type="InterPro" id="IPR000192">
    <property type="entry name" value="Aminotrans_V_dom"/>
</dbReference>
<dbReference type="InterPro" id="IPR015421">
    <property type="entry name" value="PyrdxlP-dep_Trfase_major"/>
</dbReference>
<reference evidence="11" key="1">
    <citation type="submission" date="2017-02" db="EMBL/GenBank/DDBJ databases">
        <authorList>
            <person name="Varghese N."/>
            <person name="Submissions S."/>
        </authorList>
    </citation>
    <scope>NUCLEOTIDE SEQUENCE [LARGE SCALE GENOMIC DNA]</scope>
    <source>
        <strain evidence="11">DSM 24091</strain>
    </source>
</reference>
<dbReference type="InterPro" id="IPR010970">
    <property type="entry name" value="Cys_dSase_SufS"/>
</dbReference>
<comment type="similarity">
    <text evidence="3 8">Belongs to the class-V pyridoxal-phosphate-dependent aminotransferase family. Csd subfamily.</text>
</comment>
<dbReference type="AlphaFoldDB" id="A0A1T5C5Z2"/>
<evidence type="ECO:0000259" key="9">
    <source>
        <dbReference type="Pfam" id="PF00266"/>
    </source>
</evidence>
<dbReference type="PANTHER" id="PTHR43586:SF8">
    <property type="entry name" value="CYSTEINE DESULFURASE 1, CHLOROPLASTIC"/>
    <property type="match status" value="1"/>
</dbReference>
<dbReference type="PROSITE" id="PS00595">
    <property type="entry name" value="AA_TRANSFER_CLASS_5"/>
    <property type="match status" value="1"/>
</dbReference>
<dbReference type="Gene3D" id="3.90.1150.10">
    <property type="entry name" value="Aspartate Aminotransferase, domain 1"/>
    <property type="match status" value="1"/>
</dbReference>
<evidence type="ECO:0000256" key="7">
    <source>
        <dbReference type="RuleBase" id="RU004504"/>
    </source>
</evidence>
<protein>
    <recommendedName>
        <fullName evidence="8">Cysteine desulfurase</fullName>
        <ecNumber evidence="8">2.8.1.7</ecNumber>
    </recommendedName>
</protein>
<evidence type="ECO:0000256" key="2">
    <source>
        <dbReference type="ARBA" id="ARBA00002824"/>
    </source>
</evidence>
<dbReference type="SUPFAM" id="SSF53383">
    <property type="entry name" value="PLP-dependent transferases"/>
    <property type="match status" value="1"/>
</dbReference>
<dbReference type="NCBIfam" id="TIGR01979">
    <property type="entry name" value="sufS"/>
    <property type="match status" value="1"/>
</dbReference>
<dbReference type="CDD" id="cd06453">
    <property type="entry name" value="SufS_like"/>
    <property type="match status" value="1"/>
</dbReference>
<gene>
    <name evidence="10" type="ORF">SAMN05660841_01147</name>
</gene>
<dbReference type="InterPro" id="IPR020578">
    <property type="entry name" value="Aminotrans_V_PyrdxlP_BS"/>
</dbReference>
<dbReference type="InterPro" id="IPR015424">
    <property type="entry name" value="PyrdxlP-dep_Trfase"/>
</dbReference>
<dbReference type="Proteomes" id="UP000190150">
    <property type="component" value="Unassembled WGS sequence"/>
</dbReference>
<dbReference type="Pfam" id="PF00266">
    <property type="entry name" value="Aminotran_5"/>
    <property type="match status" value="1"/>
</dbReference>
<dbReference type="PANTHER" id="PTHR43586">
    <property type="entry name" value="CYSTEINE DESULFURASE"/>
    <property type="match status" value="1"/>
</dbReference>
<evidence type="ECO:0000256" key="3">
    <source>
        <dbReference type="ARBA" id="ARBA00010447"/>
    </source>
</evidence>
<keyword evidence="4 8" id="KW-0808">Transferase</keyword>
<dbReference type="GO" id="GO:0030170">
    <property type="term" value="F:pyridoxal phosphate binding"/>
    <property type="evidence" value="ECO:0007669"/>
    <property type="project" value="UniProtKB-UniRule"/>
</dbReference>
<accession>A0A1T5C5Z2</accession>
<comment type="function">
    <text evidence="2 8">Catalyzes the removal of elemental sulfur and selenium atoms from L-cysteine, L-cystine, L-selenocysteine, and L-selenocystine to produce L-alanine.</text>
</comment>
<sequence length="427" mass="47385">MILFGYIYSNFVPQNLHRNVLKTFDIHKVRADFPLLKREVNGKPLVYLDNGATTQKPQSVIDAIIHYYSDMNSNVHRGVHYLSQISTDAFEVTRRKVKDFINAEEEVEIIITKGTTDSINLVAQCYGKAFIGEGDEIVISAMEHHSNIVPWQMLCEEKGAVLKVIPMDDRGMLDMEAYRKLLSDKTKIVSVTYVSNALGTINPVEEIISLAHENGTPVLLDAAQAVQHIAIDVQKLDVDFLVFSGHKMYAPTGVGVLYGKAKWLNAMPPYQGGGDMIKDVSFEKTTYNVLPFKFEAGTPNIEAGICLAAAIDYITEIGIDRIKVYEDELLAYATEQLQDIEGVRIIGTADKKSSVLSFVVDGVHPYDIGVILDKLGIAVRTGHHCAQPIMDQFAIPGTVRASLAMYNTKEDVDTFIAGLKRALNMLR</sequence>
<keyword evidence="5 8" id="KW-0663">Pyridoxal phosphate</keyword>
<evidence type="ECO:0000256" key="4">
    <source>
        <dbReference type="ARBA" id="ARBA00022679"/>
    </source>
</evidence>
<feature type="domain" description="Aminotransferase class V" evidence="9">
    <location>
        <begin position="46"/>
        <end position="415"/>
    </location>
</feature>
<dbReference type="InterPro" id="IPR015422">
    <property type="entry name" value="PyrdxlP-dep_Trfase_small"/>
</dbReference>
<keyword evidence="11" id="KW-1185">Reference proteome</keyword>
<dbReference type="GO" id="GO:0031071">
    <property type="term" value="F:cysteine desulfurase activity"/>
    <property type="evidence" value="ECO:0007669"/>
    <property type="project" value="UniProtKB-UniRule"/>
</dbReference>
<evidence type="ECO:0000313" key="11">
    <source>
        <dbReference type="Proteomes" id="UP000190150"/>
    </source>
</evidence>
<dbReference type="InterPro" id="IPR016454">
    <property type="entry name" value="Cysteine_dSase"/>
</dbReference>
<proteinExistence type="inferred from homology"/>
<keyword evidence="10" id="KW-0456">Lyase</keyword>
<evidence type="ECO:0000313" key="10">
    <source>
        <dbReference type="EMBL" id="SKB54821.1"/>
    </source>
</evidence>
<dbReference type="PIRSF" id="PIRSF005572">
    <property type="entry name" value="NifS"/>
    <property type="match status" value="1"/>
</dbReference>